<sequence length="488" mass="53999">MPKSAGQELIPFLADFNPQVRQLAMSHVVSFSAKGSAERHLFTDTLLDDDGKPLQRPDGEPLDVIDQIKRLCRDQPVCIHLTVHDAFSALINLCDNAAMAQRIGDAEFLAFLVSYIGDSVSLLADLACMLLSNLTKFDAISARLLELEVEDRPFYSFLSPLDLQMSLNGMDADPSEPDYEEKKKKAEEATKRIADSMHADAKAKLPALVKLLRAFEEGATVESSSASGANMRNRIEASKKDTASDQPVQIGADGRPQVKRRANCNFLASVFANVTVLAKGREFFVTSMEGADAHVADAYPIGRIMVYTEHADLIRRGGVISALKNILFLKTSHKLLLAPPPSEPHEDRPALDILPYILMPLIDGKELAKVDLEDQESLPEACQLVDEDKPREKDSALRLMLIESLLLLCTSHYGRECLRKRGAYIVVREAHLAEPKEQITEAIVRLVNLLQREESESSKNDTEPMDVQVPDADEQGDEADDDLVVEEL</sequence>
<dbReference type="AlphaFoldDB" id="A0A0M8MYJ0"/>
<evidence type="ECO:0000259" key="4">
    <source>
        <dbReference type="Pfam" id="PF04063"/>
    </source>
</evidence>
<dbReference type="PANTHER" id="PTHR13387">
    <property type="entry name" value="PROTEIN HGH1 HOMOLOG"/>
    <property type="match status" value="1"/>
</dbReference>
<dbReference type="PANTHER" id="PTHR13387:SF9">
    <property type="entry name" value="PROTEIN HGH1 HOMOLOG"/>
    <property type="match status" value="1"/>
</dbReference>
<keyword evidence="7" id="KW-1185">Reference proteome</keyword>
<evidence type="ECO:0000259" key="5">
    <source>
        <dbReference type="Pfam" id="PF04064"/>
    </source>
</evidence>
<dbReference type="Pfam" id="PF04063">
    <property type="entry name" value="DUF383"/>
    <property type="match status" value="1"/>
</dbReference>
<dbReference type="InterPro" id="IPR007205">
    <property type="entry name" value="Protein_HGH1_N"/>
</dbReference>
<dbReference type="EMBL" id="LGAV01000001">
    <property type="protein sequence ID" value="KOS16290.1"/>
    <property type="molecule type" value="Genomic_DNA"/>
</dbReference>
<dbReference type="Proteomes" id="UP000037751">
    <property type="component" value="Unassembled WGS sequence"/>
</dbReference>
<evidence type="ECO:0000256" key="2">
    <source>
        <dbReference type="ARBA" id="ARBA00014076"/>
    </source>
</evidence>
<dbReference type="InterPro" id="IPR011989">
    <property type="entry name" value="ARM-like"/>
</dbReference>
<feature type="compositionally biased region" description="Basic and acidic residues" evidence="3">
    <location>
        <begin position="453"/>
        <end position="462"/>
    </location>
</feature>
<evidence type="ECO:0000256" key="3">
    <source>
        <dbReference type="SAM" id="MobiDB-lite"/>
    </source>
</evidence>
<dbReference type="InterPro" id="IPR007206">
    <property type="entry name" value="Protein_HGH1_C"/>
</dbReference>
<dbReference type="Pfam" id="PF04064">
    <property type="entry name" value="DUF384"/>
    <property type="match status" value="1"/>
</dbReference>
<dbReference type="SUPFAM" id="SSF48371">
    <property type="entry name" value="ARM repeat"/>
    <property type="match status" value="1"/>
</dbReference>
<dbReference type="OrthoDB" id="338814at2759"/>
<dbReference type="GeneID" id="28729318"/>
<feature type="region of interest" description="Disordered" evidence="3">
    <location>
        <begin position="453"/>
        <end position="488"/>
    </location>
</feature>
<feature type="domain" description="Protein HGH1 N-terminal" evidence="4">
    <location>
        <begin position="116"/>
        <end position="398"/>
    </location>
</feature>
<dbReference type="STRING" id="77020.A0A0M8MYJ0"/>
<dbReference type="InterPro" id="IPR016024">
    <property type="entry name" value="ARM-type_fold"/>
</dbReference>
<comment type="similarity">
    <text evidence="1">Belongs to the HGH1 family.</text>
</comment>
<dbReference type="RefSeq" id="XP_017993922.1">
    <property type="nucleotide sequence ID" value="XM_018137442.1"/>
</dbReference>
<dbReference type="InterPro" id="IPR039717">
    <property type="entry name" value="Hgh1"/>
</dbReference>
<name>A0A0M8MYJ0_9BASI</name>
<comment type="caution">
    <text evidence="6">The sequence shown here is derived from an EMBL/GenBank/DDBJ whole genome shotgun (WGS) entry which is preliminary data.</text>
</comment>
<dbReference type="VEuPathDB" id="FungiDB:Malapachy_2959"/>
<feature type="domain" description="Protein HGH1 C-terminal" evidence="5">
    <location>
        <begin position="404"/>
        <end position="456"/>
    </location>
</feature>
<evidence type="ECO:0000313" key="7">
    <source>
        <dbReference type="Proteomes" id="UP000037751"/>
    </source>
</evidence>
<protein>
    <recommendedName>
        <fullName evidence="2">Protein HGH1 homolog</fullName>
    </recommendedName>
</protein>
<accession>A0A0M8MYJ0</accession>
<reference evidence="6 7" key="1">
    <citation type="submission" date="2015-07" db="EMBL/GenBank/DDBJ databases">
        <title>Draft Genome Sequence of Malassezia furfur CBS1878 and Malassezia pachydermatis CBS1879.</title>
        <authorList>
            <person name="Triana S."/>
            <person name="Ohm R."/>
            <person name="Gonzalez A."/>
            <person name="DeCock H."/>
            <person name="Restrepo S."/>
            <person name="Celis A."/>
        </authorList>
    </citation>
    <scope>NUCLEOTIDE SEQUENCE [LARGE SCALE GENOMIC DNA]</scope>
    <source>
        <strain evidence="6 7">CBS 1879</strain>
    </source>
</reference>
<dbReference type="Gene3D" id="1.25.10.10">
    <property type="entry name" value="Leucine-rich Repeat Variant"/>
    <property type="match status" value="1"/>
</dbReference>
<gene>
    <name evidence="6" type="ORF">Malapachy_2959</name>
</gene>
<proteinExistence type="inferred from homology"/>
<evidence type="ECO:0000313" key="6">
    <source>
        <dbReference type="EMBL" id="KOS16290.1"/>
    </source>
</evidence>
<feature type="compositionally biased region" description="Acidic residues" evidence="3">
    <location>
        <begin position="471"/>
        <end position="488"/>
    </location>
</feature>
<evidence type="ECO:0000256" key="1">
    <source>
        <dbReference type="ARBA" id="ARBA00006712"/>
    </source>
</evidence>
<organism evidence="6 7">
    <name type="scientific">Malassezia pachydermatis</name>
    <dbReference type="NCBI Taxonomy" id="77020"/>
    <lineage>
        <taxon>Eukaryota</taxon>
        <taxon>Fungi</taxon>
        <taxon>Dikarya</taxon>
        <taxon>Basidiomycota</taxon>
        <taxon>Ustilaginomycotina</taxon>
        <taxon>Malasseziomycetes</taxon>
        <taxon>Malasseziales</taxon>
        <taxon>Malasseziaceae</taxon>
        <taxon>Malassezia</taxon>
    </lineage>
</organism>